<organism evidence="1 2">
    <name type="scientific">Eumeta variegata</name>
    <name type="common">Bagworm moth</name>
    <name type="synonym">Eumeta japonica</name>
    <dbReference type="NCBI Taxonomy" id="151549"/>
    <lineage>
        <taxon>Eukaryota</taxon>
        <taxon>Metazoa</taxon>
        <taxon>Ecdysozoa</taxon>
        <taxon>Arthropoda</taxon>
        <taxon>Hexapoda</taxon>
        <taxon>Insecta</taxon>
        <taxon>Pterygota</taxon>
        <taxon>Neoptera</taxon>
        <taxon>Endopterygota</taxon>
        <taxon>Lepidoptera</taxon>
        <taxon>Glossata</taxon>
        <taxon>Ditrysia</taxon>
        <taxon>Tineoidea</taxon>
        <taxon>Psychidae</taxon>
        <taxon>Oiketicinae</taxon>
        <taxon>Eumeta</taxon>
    </lineage>
</organism>
<dbReference type="AlphaFoldDB" id="A0A4C1U1Z6"/>
<sequence length="144" mass="15786">MQYHALELDSDHGPYRCPRCTRAKSRAPSVVGRTVFGRARLNYSTSVPPTDPINNVSAHLPHWAPPAPAPRFILVPNLVPGPGLFNFDTATVLVEKPTEEDSTIIAVGDTSAADHVNVDDVCMAHIRAENLKEPQTSTFFENVR</sequence>
<evidence type="ECO:0000313" key="1">
    <source>
        <dbReference type="EMBL" id="GBP20268.1"/>
    </source>
</evidence>
<dbReference type="Proteomes" id="UP000299102">
    <property type="component" value="Unassembled WGS sequence"/>
</dbReference>
<protein>
    <submittedName>
        <fullName evidence="1">Uncharacterized protein</fullName>
    </submittedName>
</protein>
<proteinExistence type="predicted"/>
<comment type="caution">
    <text evidence="1">The sequence shown here is derived from an EMBL/GenBank/DDBJ whole genome shotgun (WGS) entry which is preliminary data.</text>
</comment>
<evidence type="ECO:0000313" key="2">
    <source>
        <dbReference type="Proteomes" id="UP000299102"/>
    </source>
</evidence>
<gene>
    <name evidence="1" type="ORF">EVAR_82142_1</name>
</gene>
<name>A0A4C1U1Z6_EUMVA</name>
<accession>A0A4C1U1Z6</accession>
<keyword evidence="2" id="KW-1185">Reference proteome</keyword>
<dbReference type="EMBL" id="BGZK01000116">
    <property type="protein sequence ID" value="GBP20268.1"/>
    <property type="molecule type" value="Genomic_DNA"/>
</dbReference>
<reference evidence="1 2" key="1">
    <citation type="journal article" date="2019" name="Commun. Biol.">
        <title>The bagworm genome reveals a unique fibroin gene that provides high tensile strength.</title>
        <authorList>
            <person name="Kono N."/>
            <person name="Nakamura H."/>
            <person name="Ohtoshi R."/>
            <person name="Tomita M."/>
            <person name="Numata K."/>
            <person name="Arakawa K."/>
        </authorList>
    </citation>
    <scope>NUCLEOTIDE SEQUENCE [LARGE SCALE GENOMIC DNA]</scope>
</reference>